<organism evidence="1 2">
    <name type="scientific">Hibiscus sabdariffa</name>
    <name type="common">roselle</name>
    <dbReference type="NCBI Taxonomy" id="183260"/>
    <lineage>
        <taxon>Eukaryota</taxon>
        <taxon>Viridiplantae</taxon>
        <taxon>Streptophyta</taxon>
        <taxon>Embryophyta</taxon>
        <taxon>Tracheophyta</taxon>
        <taxon>Spermatophyta</taxon>
        <taxon>Magnoliopsida</taxon>
        <taxon>eudicotyledons</taxon>
        <taxon>Gunneridae</taxon>
        <taxon>Pentapetalae</taxon>
        <taxon>rosids</taxon>
        <taxon>malvids</taxon>
        <taxon>Malvales</taxon>
        <taxon>Malvaceae</taxon>
        <taxon>Malvoideae</taxon>
        <taxon>Hibiscus</taxon>
    </lineage>
</organism>
<accession>A0ABR2FH49</accession>
<name>A0ABR2FH49_9ROSI</name>
<proteinExistence type="predicted"/>
<dbReference type="Proteomes" id="UP001472677">
    <property type="component" value="Unassembled WGS sequence"/>
</dbReference>
<gene>
    <name evidence="1" type="ORF">V6N12_070540</name>
</gene>
<protein>
    <recommendedName>
        <fullName evidence="3">RNase H type-1 domain-containing protein</fullName>
    </recommendedName>
</protein>
<evidence type="ECO:0000313" key="2">
    <source>
        <dbReference type="Proteomes" id="UP001472677"/>
    </source>
</evidence>
<evidence type="ECO:0000313" key="1">
    <source>
        <dbReference type="EMBL" id="KAK8580258.1"/>
    </source>
</evidence>
<sequence>MTNVEIMSEALTPVGRVLVTHGEGVCEVVIVEVDSEDALQLIFPNPYRYRYLSVVNHIDDLVQREWIVQCRCNHRNGNKVTDVLAKLVDSSHLNCLCFSVPPSTVDGLLQADTNLLTVL</sequence>
<keyword evidence="2" id="KW-1185">Reference proteome</keyword>
<reference evidence="1 2" key="1">
    <citation type="journal article" date="2024" name="G3 (Bethesda)">
        <title>Genome assembly of Hibiscus sabdariffa L. provides insights into metabolisms of medicinal natural products.</title>
        <authorList>
            <person name="Kim T."/>
        </authorList>
    </citation>
    <scope>NUCLEOTIDE SEQUENCE [LARGE SCALE GENOMIC DNA]</scope>
    <source>
        <strain evidence="1">TK-2024</strain>
        <tissue evidence="1">Old leaves</tissue>
    </source>
</reference>
<evidence type="ECO:0008006" key="3">
    <source>
        <dbReference type="Google" id="ProtNLM"/>
    </source>
</evidence>
<dbReference type="EMBL" id="JBBPBM010000006">
    <property type="protein sequence ID" value="KAK8580258.1"/>
    <property type="molecule type" value="Genomic_DNA"/>
</dbReference>
<comment type="caution">
    <text evidence="1">The sequence shown here is derived from an EMBL/GenBank/DDBJ whole genome shotgun (WGS) entry which is preliminary data.</text>
</comment>